<evidence type="ECO:0000313" key="2">
    <source>
        <dbReference type="EMBL" id="PLO62604.1"/>
    </source>
</evidence>
<dbReference type="EMBL" id="PIDR01001429">
    <property type="protein sequence ID" value="PLO62604.1"/>
    <property type="molecule type" value="Genomic_DNA"/>
</dbReference>
<organism evidence="2 3">
    <name type="scientific">Klebsiella michiganensis</name>
    <dbReference type="NCBI Taxonomy" id="1134687"/>
    <lineage>
        <taxon>Bacteria</taxon>
        <taxon>Pseudomonadati</taxon>
        <taxon>Pseudomonadota</taxon>
        <taxon>Gammaproteobacteria</taxon>
        <taxon>Enterobacterales</taxon>
        <taxon>Enterobacteriaceae</taxon>
        <taxon>Klebsiella/Raoultella group</taxon>
        <taxon>Klebsiella</taxon>
    </lineage>
</organism>
<protein>
    <recommendedName>
        <fullName evidence="1">Antitoxin FitA-like ribbon-helix-helix domain-containing protein</fullName>
    </recommendedName>
</protein>
<dbReference type="Pfam" id="PF22513">
    <property type="entry name" value="FitA-like_RHH"/>
    <property type="match status" value="1"/>
</dbReference>
<evidence type="ECO:0000259" key="1">
    <source>
        <dbReference type="Pfam" id="PF22513"/>
    </source>
</evidence>
<dbReference type="RefSeq" id="WP_004206601.1">
    <property type="nucleotide sequence ID" value="NZ_CAXLPK010000002.1"/>
</dbReference>
<feature type="domain" description="Antitoxin FitA-like ribbon-helix-helix" evidence="1">
    <location>
        <begin position="5"/>
        <end position="38"/>
    </location>
</feature>
<proteinExistence type="predicted"/>
<sequence>MAKIQARNVDDALFARIEQSAMKNERSMEGEIRLALAATYPPPEQIARRLSLRESWLKETGQRFLTLLEKLQADNYFQEYSRDNRTGVPELVRAARLLQVSPGLLMDISEGRQELSVALAETIAVRFDASADWLLTGCGRPFPVRSLGDNYHDFFLPQEDMTGWRFDLMRICGGRHDATLLCLRQSPDGHFSLGAVSAEFVLGDGMGGTGRGKLQDFLIFIKTSCSSLRLDAYEFEDGEGLESGWDAAGQHHPVWFQRLIRRSPSRWLIDMLRGESPAWMTDFGYELKEIAAIPFPGTVPDKGETV</sequence>
<evidence type="ECO:0000313" key="3">
    <source>
        <dbReference type="Proteomes" id="UP000234667"/>
    </source>
</evidence>
<gene>
    <name evidence="2" type="ORF">CWN49_30090</name>
</gene>
<accession>A0A2J5P982</accession>
<dbReference type="InterPro" id="IPR053853">
    <property type="entry name" value="FitA-like_RHH"/>
</dbReference>
<dbReference type="SUPFAM" id="SSF47598">
    <property type="entry name" value="Ribbon-helix-helix"/>
    <property type="match status" value="1"/>
</dbReference>
<dbReference type="Proteomes" id="UP000234667">
    <property type="component" value="Unassembled WGS sequence"/>
</dbReference>
<dbReference type="InterPro" id="IPR010985">
    <property type="entry name" value="Ribbon_hlx_hlx"/>
</dbReference>
<dbReference type="AlphaFoldDB" id="A0A2J5P982"/>
<comment type="caution">
    <text evidence="2">The sequence shown here is derived from an EMBL/GenBank/DDBJ whole genome shotgun (WGS) entry which is preliminary data.</text>
</comment>
<reference evidence="2 3" key="1">
    <citation type="submission" date="2017-11" db="EMBL/GenBank/DDBJ databases">
        <authorList>
            <person name="Han C.G."/>
        </authorList>
    </citation>
    <scope>NUCLEOTIDE SEQUENCE [LARGE SCALE GENOMIC DNA]</scope>
    <source>
        <strain evidence="2 3">A10</strain>
    </source>
</reference>
<name>A0A2J5P982_9ENTR</name>
<reference evidence="2 3" key="2">
    <citation type="submission" date="2018-01" db="EMBL/GenBank/DDBJ databases">
        <title>Genomic study of Klebsiella pneumoniae.</title>
        <authorList>
            <person name="Yang Y."/>
            <person name="Bicalho R."/>
        </authorList>
    </citation>
    <scope>NUCLEOTIDE SEQUENCE [LARGE SCALE GENOMIC DNA]</scope>
    <source>
        <strain evidence="2 3">A10</strain>
    </source>
</reference>
<dbReference type="GO" id="GO:0006355">
    <property type="term" value="P:regulation of DNA-templated transcription"/>
    <property type="evidence" value="ECO:0007669"/>
    <property type="project" value="InterPro"/>
</dbReference>